<protein>
    <submittedName>
        <fullName evidence="1">Uncharacterized protein</fullName>
    </submittedName>
</protein>
<sequence length="62" mass="6676">MGPAIGLSDGGPELRRCSFFACQVNGTWPQGYLTSKHITKTFDKLAVPGTLHVLSCSLTIRP</sequence>
<evidence type="ECO:0000313" key="1">
    <source>
        <dbReference type="EMBL" id="CDX57679.1"/>
    </source>
</evidence>
<evidence type="ECO:0000313" key="2">
    <source>
        <dbReference type="Proteomes" id="UP000182888"/>
    </source>
</evidence>
<dbReference type="EMBL" id="CCND01000015">
    <property type="protein sequence ID" value="CDX57679.1"/>
    <property type="molecule type" value="Genomic_DNA"/>
</dbReference>
<gene>
    <name evidence="1" type="ORF">MPL1032_220104</name>
</gene>
<organism evidence="1 2">
    <name type="scientific">Mesorhizobium plurifarium</name>
    <dbReference type="NCBI Taxonomy" id="69974"/>
    <lineage>
        <taxon>Bacteria</taxon>
        <taxon>Pseudomonadati</taxon>
        <taxon>Pseudomonadota</taxon>
        <taxon>Alphaproteobacteria</taxon>
        <taxon>Hyphomicrobiales</taxon>
        <taxon>Phyllobacteriaceae</taxon>
        <taxon>Mesorhizobium</taxon>
    </lineage>
</organism>
<reference evidence="2" key="1">
    <citation type="submission" date="2014-08" db="EMBL/GenBank/DDBJ databases">
        <authorList>
            <person name="Edwards T."/>
        </authorList>
    </citation>
    <scope>NUCLEOTIDE SEQUENCE [LARGE SCALE GENOMIC DNA]</scope>
</reference>
<dbReference type="AlphaFoldDB" id="A0A0K2VYZ4"/>
<accession>A0A0K2VYZ4</accession>
<name>A0A0K2VYZ4_MESPL</name>
<dbReference type="Proteomes" id="UP000182888">
    <property type="component" value="Unassembled WGS sequence"/>
</dbReference>
<proteinExistence type="predicted"/>